<dbReference type="InterPro" id="IPR027417">
    <property type="entry name" value="P-loop_NTPase"/>
</dbReference>
<evidence type="ECO:0000259" key="2">
    <source>
        <dbReference type="Pfam" id="PF13635"/>
    </source>
</evidence>
<feature type="domain" description="DUF4143" evidence="2">
    <location>
        <begin position="176"/>
        <end position="331"/>
    </location>
</feature>
<sequence length="388" mass="44469">MFKRKIESDFNESINQFPVTGLIGPRQVGKTTLAKSAIYQSESIYLDLEKISDLNRLNDPEFFFEENQDKTIILDEIHHLPNLFPLIRAMVDIHRKPGRFVILGSASPALLRQSTESLAGRISYIEMMPLSLLEIDRTESWEDLWIFGGFPEVFLYSNAKSKSNWYRNFVSSYIHRDLPQYGLPANSKVTRQFLMMIASSNGGILNYSTYAKSLGLSIPTVKTYLSFFVEAFLIRELYPWAVNPKKRLVKAPKLYYRDTGMLHYLLGIFNRDSVFGNLILGSSWESFVIAQVSSVLLSDDEMYYYRTHDGAEIDLLIRRNNRWLAAAEIKFSSAPVLTKGTYIAMQDLEIPLLHVIVPKDENYPLAKNVRVIGLIGFLEFLEQSKTKG</sequence>
<name>A0A1G5ZCR8_9BACT</name>
<proteinExistence type="predicted"/>
<dbReference type="AlphaFoldDB" id="A0A1G5ZCR8"/>
<dbReference type="Proteomes" id="UP000198756">
    <property type="component" value="Unassembled WGS sequence"/>
</dbReference>
<dbReference type="InterPro" id="IPR025420">
    <property type="entry name" value="DUF4143"/>
</dbReference>
<protein>
    <recommendedName>
        <fullName evidence="5">AAA+ ATPase domain-containing protein</fullName>
    </recommendedName>
</protein>
<dbReference type="CDD" id="cd00009">
    <property type="entry name" value="AAA"/>
    <property type="match status" value="1"/>
</dbReference>
<organism evidence="3 4">
    <name type="scientific">Algoriphagus alkaliphilus</name>
    <dbReference type="NCBI Taxonomy" id="279824"/>
    <lineage>
        <taxon>Bacteria</taxon>
        <taxon>Pseudomonadati</taxon>
        <taxon>Bacteroidota</taxon>
        <taxon>Cytophagia</taxon>
        <taxon>Cytophagales</taxon>
        <taxon>Cyclobacteriaceae</taxon>
        <taxon>Algoriphagus</taxon>
    </lineage>
</organism>
<evidence type="ECO:0000313" key="3">
    <source>
        <dbReference type="EMBL" id="SDA92366.1"/>
    </source>
</evidence>
<feature type="domain" description="AAA" evidence="1">
    <location>
        <begin position="18"/>
        <end position="135"/>
    </location>
</feature>
<dbReference type="EMBL" id="FMXE01000032">
    <property type="protein sequence ID" value="SDA92366.1"/>
    <property type="molecule type" value="Genomic_DNA"/>
</dbReference>
<dbReference type="PANTHER" id="PTHR43566">
    <property type="entry name" value="CONSERVED PROTEIN"/>
    <property type="match status" value="1"/>
</dbReference>
<reference evidence="4" key="1">
    <citation type="submission" date="2016-10" db="EMBL/GenBank/DDBJ databases">
        <authorList>
            <person name="Varghese N."/>
            <person name="Submissions S."/>
        </authorList>
    </citation>
    <scope>NUCLEOTIDE SEQUENCE [LARGE SCALE GENOMIC DNA]</scope>
    <source>
        <strain evidence="4">DSM 22703</strain>
    </source>
</reference>
<dbReference type="Gene3D" id="3.40.50.300">
    <property type="entry name" value="P-loop containing nucleotide triphosphate hydrolases"/>
    <property type="match status" value="1"/>
</dbReference>
<evidence type="ECO:0000313" key="4">
    <source>
        <dbReference type="Proteomes" id="UP000198756"/>
    </source>
</evidence>
<dbReference type="InterPro" id="IPR041682">
    <property type="entry name" value="AAA_14"/>
</dbReference>
<keyword evidence="4" id="KW-1185">Reference proteome</keyword>
<dbReference type="OrthoDB" id="9778168at2"/>
<dbReference type="STRING" id="279824.SAMN03080617_03562"/>
<dbReference type="Pfam" id="PF13635">
    <property type="entry name" value="DUF4143"/>
    <property type="match status" value="1"/>
</dbReference>
<dbReference type="Pfam" id="PF13173">
    <property type="entry name" value="AAA_14"/>
    <property type="match status" value="1"/>
</dbReference>
<evidence type="ECO:0000259" key="1">
    <source>
        <dbReference type="Pfam" id="PF13173"/>
    </source>
</evidence>
<dbReference type="SUPFAM" id="SSF52540">
    <property type="entry name" value="P-loop containing nucleoside triphosphate hydrolases"/>
    <property type="match status" value="1"/>
</dbReference>
<dbReference type="PANTHER" id="PTHR43566:SF2">
    <property type="entry name" value="DUF4143 DOMAIN-CONTAINING PROTEIN"/>
    <property type="match status" value="1"/>
</dbReference>
<accession>A0A1G5ZCR8</accession>
<dbReference type="RefSeq" id="WP_092732969.1">
    <property type="nucleotide sequence ID" value="NZ_FMXE01000032.1"/>
</dbReference>
<gene>
    <name evidence="3" type="ORF">SAMN03080617_03562</name>
</gene>
<evidence type="ECO:0008006" key="5">
    <source>
        <dbReference type="Google" id="ProtNLM"/>
    </source>
</evidence>